<evidence type="ECO:0000313" key="2">
    <source>
        <dbReference type="Proteomes" id="UP000823616"/>
    </source>
</evidence>
<reference evidence="1" key="2">
    <citation type="journal article" date="2021" name="PeerJ">
        <title>Extensive microbial diversity within the chicken gut microbiome revealed by metagenomics and culture.</title>
        <authorList>
            <person name="Gilroy R."/>
            <person name="Ravi A."/>
            <person name="Getino M."/>
            <person name="Pursley I."/>
            <person name="Horton D.L."/>
            <person name="Alikhan N.F."/>
            <person name="Baker D."/>
            <person name="Gharbi K."/>
            <person name="Hall N."/>
            <person name="Watson M."/>
            <person name="Adriaenssens E.M."/>
            <person name="Foster-Nyarko E."/>
            <person name="Jarju S."/>
            <person name="Secka A."/>
            <person name="Antonio M."/>
            <person name="Oren A."/>
            <person name="Chaudhuri R.R."/>
            <person name="La Ragione R."/>
            <person name="Hildebrand F."/>
            <person name="Pallen M.J."/>
        </authorList>
    </citation>
    <scope>NUCLEOTIDE SEQUENCE</scope>
    <source>
        <strain evidence="1">B3-4054</strain>
    </source>
</reference>
<evidence type="ECO:0000313" key="1">
    <source>
        <dbReference type="EMBL" id="MBO8450305.1"/>
    </source>
</evidence>
<sequence>MRKKVARAERIGYSQPVQLYEYYLIFPDGDRVETARPPRMTDILDANGFPHRLPLRTEKTLAFRIAGKRTMQQTGLTAEFYLLEQMSAAELLAYVE</sequence>
<reference evidence="1" key="1">
    <citation type="submission" date="2020-10" db="EMBL/GenBank/DDBJ databases">
        <authorList>
            <person name="Gilroy R."/>
        </authorList>
    </citation>
    <scope>NUCLEOTIDE SEQUENCE</scope>
    <source>
        <strain evidence="1">B3-4054</strain>
    </source>
</reference>
<dbReference type="EMBL" id="JADIMS010000069">
    <property type="protein sequence ID" value="MBO8450305.1"/>
    <property type="molecule type" value="Genomic_DNA"/>
</dbReference>
<protein>
    <submittedName>
        <fullName evidence="1">Uncharacterized protein</fullName>
    </submittedName>
</protein>
<proteinExistence type="predicted"/>
<dbReference type="Proteomes" id="UP000823616">
    <property type="component" value="Unassembled WGS sequence"/>
</dbReference>
<gene>
    <name evidence="1" type="ORF">IAA96_04280</name>
</gene>
<comment type="caution">
    <text evidence="1">The sequence shown here is derived from an EMBL/GenBank/DDBJ whole genome shotgun (WGS) entry which is preliminary data.</text>
</comment>
<name>A0A9D9EPG0_9SPIR</name>
<organism evidence="1 2">
    <name type="scientific">Candidatus Avitreponema avistercoris</name>
    <dbReference type="NCBI Taxonomy" id="2840705"/>
    <lineage>
        <taxon>Bacteria</taxon>
        <taxon>Pseudomonadati</taxon>
        <taxon>Spirochaetota</taxon>
        <taxon>Spirochaetia</taxon>
        <taxon>Spirochaetales</taxon>
        <taxon>Candidatus Avitreponema</taxon>
    </lineage>
</organism>
<accession>A0A9D9EPG0</accession>
<dbReference type="AlphaFoldDB" id="A0A9D9EPG0"/>